<evidence type="ECO:0000313" key="3">
    <source>
        <dbReference type="Proteomes" id="UP000676336"/>
    </source>
</evidence>
<protein>
    <submittedName>
        <fullName evidence="2">Uncharacterized protein</fullName>
    </submittedName>
</protein>
<feature type="transmembrane region" description="Helical" evidence="1">
    <location>
        <begin position="84"/>
        <end position="105"/>
    </location>
</feature>
<dbReference type="Proteomes" id="UP000676336">
    <property type="component" value="Unassembled WGS sequence"/>
</dbReference>
<sequence length="145" mass="16997">MILYYVHRYIRLTPSFILVMFVIIYLMPYFDREPFYPTEQGFELTGCRNGYWWTSIIYIGNLIKADNMCLSVTWYLFNDMEFHRIVTTLFVVVSIGSILGLLLYYPSLVTHGLDMPTNNEASPNFFDKVYIAPWCRISSYAIGPP</sequence>
<reference evidence="2" key="1">
    <citation type="submission" date="2021-02" db="EMBL/GenBank/DDBJ databases">
        <authorList>
            <person name="Nowell W R."/>
        </authorList>
    </citation>
    <scope>NUCLEOTIDE SEQUENCE</scope>
</reference>
<keyword evidence="1" id="KW-1133">Transmembrane helix</keyword>
<evidence type="ECO:0000313" key="2">
    <source>
        <dbReference type="EMBL" id="CAF4835464.1"/>
    </source>
</evidence>
<keyword evidence="1" id="KW-0472">Membrane</keyword>
<dbReference type="EMBL" id="CAJOBI010157015">
    <property type="protein sequence ID" value="CAF4835464.1"/>
    <property type="molecule type" value="Genomic_DNA"/>
</dbReference>
<feature type="transmembrane region" description="Helical" evidence="1">
    <location>
        <begin position="12"/>
        <end position="30"/>
    </location>
</feature>
<organism evidence="2 3">
    <name type="scientific">Rotaria magnacalcarata</name>
    <dbReference type="NCBI Taxonomy" id="392030"/>
    <lineage>
        <taxon>Eukaryota</taxon>
        <taxon>Metazoa</taxon>
        <taxon>Spiralia</taxon>
        <taxon>Gnathifera</taxon>
        <taxon>Rotifera</taxon>
        <taxon>Eurotatoria</taxon>
        <taxon>Bdelloidea</taxon>
        <taxon>Philodinida</taxon>
        <taxon>Philodinidae</taxon>
        <taxon>Rotaria</taxon>
    </lineage>
</organism>
<feature type="transmembrane region" description="Helical" evidence="1">
    <location>
        <begin position="50"/>
        <end position="77"/>
    </location>
</feature>
<proteinExistence type="predicted"/>
<dbReference type="PANTHER" id="PTHR11161:SF0">
    <property type="entry name" value="O-ACYLTRANSFERASE LIKE PROTEIN"/>
    <property type="match status" value="1"/>
</dbReference>
<dbReference type="AlphaFoldDB" id="A0A8S3BIV7"/>
<comment type="caution">
    <text evidence="2">The sequence shown here is derived from an EMBL/GenBank/DDBJ whole genome shotgun (WGS) entry which is preliminary data.</text>
</comment>
<gene>
    <name evidence="2" type="ORF">SMN809_LOCUS48683</name>
</gene>
<evidence type="ECO:0000256" key="1">
    <source>
        <dbReference type="SAM" id="Phobius"/>
    </source>
</evidence>
<dbReference type="PANTHER" id="PTHR11161">
    <property type="entry name" value="O-ACYLTRANSFERASE"/>
    <property type="match status" value="1"/>
</dbReference>
<name>A0A8S3BIV7_9BILA</name>
<dbReference type="InterPro" id="IPR052728">
    <property type="entry name" value="O2_lipid_transport_reg"/>
</dbReference>
<accession>A0A8S3BIV7</accession>
<keyword evidence="1" id="KW-0812">Transmembrane</keyword>